<keyword evidence="3" id="KW-1185">Reference proteome</keyword>
<name>A0A9Q1JK19_9CARY</name>
<evidence type="ECO:0000313" key="3">
    <source>
        <dbReference type="Proteomes" id="UP001153076"/>
    </source>
</evidence>
<gene>
    <name evidence="2" type="ORF">Cgig2_007773</name>
</gene>
<sequence>MRGMQQVLTAEQGNHVTVPTMIFVGREGPHFSSSHNELLVVELTMGNIPVRWILIHNGSSGSTKSLKHQGREIIPLVHPILGFGGQKVHPTGVFRLPLWVEDKSKVRNLKVDFLAVVFLTTYIVILGRPTLHMRMMLVFGNSKEISRRLGSATLSLSSRWWNALTKSSGLRFPPRLRPSPSVP</sequence>
<keyword evidence="1" id="KW-0472">Membrane</keyword>
<dbReference type="Proteomes" id="UP001153076">
    <property type="component" value="Unassembled WGS sequence"/>
</dbReference>
<protein>
    <submittedName>
        <fullName evidence="2">Uncharacterized protein</fullName>
    </submittedName>
</protein>
<organism evidence="2 3">
    <name type="scientific">Carnegiea gigantea</name>
    <dbReference type="NCBI Taxonomy" id="171969"/>
    <lineage>
        <taxon>Eukaryota</taxon>
        <taxon>Viridiplantae</taxon>
        <taxon>Streptophyta</taxon>
        <taxon>Embryophyta</taxon>
        <taxon>Tracheophyta</taxon>
        <taxon>Spermatophyta</taxon>
        <taxon>Magnoliopsida</taxon>
        <taxon>eudicotyledons</taxon>
        <taxon>Gunneridae</taxon>
        <taxon>Pentapetalae</taxon>
        <taxon>Caryophyllales</taxon>
        <taxon>Cactineae</taxon>
        <taxon>Cactaceae</taxon>
        <taxon>Cactoideae</taxon>
        <taxon>Echinocereeae</taxon>
        <taxon>Carnegiea</taxon>
    </lineage>
</organism>
<proteinExistence type="predicted"/>
<keyword evidence="1" id="KW-0812">Transmembrane</keyword>
<feature type="transmembrane region" description="Helical" evidence="1">
    <location>
        <begin position="113"/>
        <end position="131"/>
    </location>
</feature>
<keyword evidence="1" id="KW-1133">Transmembrane helix</keyword>
<comment type="caution">
    <text evidence="2">The sequence shown here is derived from an EMBL/GenBank/DDBJ whole genome shotgun (WGS) entry which is preliminary data.</text>
</comment>
<evidence type="ECO:0000313" key="2">
    <source>
        <dbReference type="EMBL" id="KAJ8426004.1"/>
    </source>
</evidence>
<reference evidence="2" key="1">
    <citation type="submission" date="2022-04" db="EMBL/GenBank/DDBJ databases">
        <title>Carnegiea gigantea Genome sequencing and assembly v2.</title>
        <authorList>
            <person name="Copetti D."/>
            <person name="Sanderson M.J."/>
            <person name="Burquez A."/>
            <person name="Wojciechowski M.F."/>
        </authorList>
    </citation>
    <scope>NUCLEOTIDE SEQUENCE</scope>
    <source>
        <strain evidence="2">SGP5-SGP5p</strain>
        <tissue evidence="2">Aerial part</tissue>
    </source>
</reference>
<dbReference type="PANTHER" id="PTHR33240:SF17">
    <property type="entry name" value="EUKARYOTIC PEPTIDE CHAIN RELEASE FACTOR GTP-BINDING SUBUNIT-LIKE"/>
    <property type="match status" value="1"/>
</dbReference>
<dbReference type="PANTHER" id="PTHR33240">
    <property type="entry name" value="OS08G0508500 PROTEIN"/>
    <property type="match status" value="1"/>
</dbReference>
<dbReference type="AlphaFoldDB" id="A0A9Q1JK19"/>
<accession>A0A9Q1JK19</accession>
<evidence type="ECO:0000256" key="1">
    <source>
        <dbReference type="SAM" id="Phobius"/>
    </source>
</evidence>
<dbReference type="EMBL" id="JAKOGI010001365">
    <property type="protein sequence ID" value="KAJ8426004.1"/>
    <property type="molecule type" value="Genomic_DNA"/>
</dbReference>